<reference evidence="3" key="1">
    <citation type="submission" date="2016-06" db="EMBL/GenBank/DDBJ databases">
        <title>Parallel loss of symbiosis genes in relatives of nitrogen-fixing non-legume Parasponia.</title>
        <authorList>
            <person name="Van Velzen R."/>
            <person name="Holmer R."/>
            <person name="Bu F."/>
            <person name="Rutten L."/>
            <person name="Van Zeijl A."/>
            <person name="Liu W."/>
            <person name="Santuari L."/>
            <person name="Cao Q."/>
            <person name="Sharma T."/>
            <person name="Shen D."/>
            <person name="Roswanjaya Y."/>
            <person name="Wardhani T."/>
            <person name="Kalhor M.S."/>
            <person name="Jansen J."/>
            <person name="Van den Hoogen J."/>
            <person name="Gungor B."/>
            <person name="Hartog M."/>
            <person name="Hontelez J."/>
            <person name="Verver J."/>
            <person name="Yang W.-C."/>
            <person name="Schijlen E."/>
            <person name="Repin R."/>
            <person name="Schilthuizen M."/>
            <person name="Schranz E."/>
            <person name="Heidstra R."/>
            <person name="Miyata K."/>
            <person name="Fedorova E."/>
            <person name="Kohlen W."/>
            <person name="Bisseling T."/>
            <person name="Smit S."/>
            <person name="Geurts R."/>
        </authorList>
    </citation>
    <scope>NUCLEOTIDE SEQUENCE [LARGE SCALE GENOMIC DNA]</scope>
    <source>
        <strain evidence="3">cv. WU1-14</strain>
    </source>
</reference>
<comment type="caution">
    <text evidence="2">The sequence shown here is derived from an EMBL/GenBank/DDBJ whole genome shotgun (WGS) entry which is preliminary data.</text>
</comment>
<dbReference type="AlphaFoldDB" id="A0A2P5CYI2"/>
<evidence type="ECO:0000313" key="3">
    <source>
        <dbReference type="Proteomes" id="UP000237105"/>
    </source>
</evidence>
<organism evidence="2 3">
    <name type="scientific">Parasponia andersonii</name>
    <name type="common">Sponia andersonii</name>
    <dbReference type="NCBI Taxonomy" id="3476"/>
    <lineage>
        <taxon>Eukaryota</taxon>
        <taxon>Viridiplantae</taxon>
        <taxon>Streptophyta</taxon>
        <taxon>Embryophyta</taxon>
        <taxon>Tracheophyta</taxon>
        <taxon>Spermatophyta</taxon>
        <taxon>Magnoliopsida</taxon>
        <taxon>eudicotyledons</taxon>
        <taxon>Gunneridae</taxon>
        <taxon>Pentapetalae</taxon>
        <taxon>rosids</taxon>
        <taxon>fabids</taxon>
        <taxon>Rosales</taxon>
        <taxon>Cannabaceae</taxon>
        <taxon>Parasponia</taxon>
    </lineage>
</organism>
<gene>
    <name evidence="2" type="ORF">PanWU01x14_111630</name>
</gene>
<proteinExistence type="predicted"/>
<sequence length="82" mass="9445">MSYIEVSSPKNPLYVQQWSTPYRHQSVSEGNIVSRKDQSVPERTRVFPKEPECPRRNDITYLGASLPHPIQQYSSGNINTPR</sequence>
<feature type="non-terminal residue" evidence="2">
    <location>
        <position position="82"/>
    </location>
</feature>
<evidence type="ECO:0000256" key="1">
    <source>
        <dbReference type="SAM" id="MobiDB-lite"/>
    </source>
</evidence>
<feature type="region of interest" description="Disordered" evidence="1">
    <location>
        <begin position="26"/>
        <end position="57"/>
    </location>
</feature>
<feature type="compositionally biased region" description="Basic and acidic residues" evidence="1">
    <location>
        <begin position="34"/>
        <end position="57"/>
    </location>
</feature>
<keyword evidence="3" id="KW-1185">Reference proteome</keyword>
<accession>A0A2P5CYI2</accession>
<evidence type="ECO:0000313" key="2">
    <source>
        <dbReference type="EMBL" id="PON66112.1"/>
    </source>
</evidence>
<protein>
    <submittedName>
        <fullName evidence="2">Uncharacterized protein</fullName>
    </submittedName>
</protein>
<dbReference type="EMBL" id="JXTB01000082">
    <property type="protein sequence ID" value="PON66112.1"/>
    <property type="molecule type" value="Genomic_DNA"/>
</dbReference>
<dbReference type="Proteomes" id="UP000237105">
    <property type="component" value="Unassembled WGS sequence"/>
</dbReference>
<name>A0A2P5CYI2_PARAD</name>